<dbReference type="Proteomes" id="UP000063308">
    <property type="component" value="Chromosome"/>
</dbReference>
<feature type="compositionally biased region" description="Basic and acidic residues" evidence="1">
    <location>
        <begin position="21"/>
        <end position="32"/>
    </location>
</feature>
<sequence>MICTNRFAAKPVIPGGEEPNPESRDSGFDASHRPGMTVCN</sequence>
<accession>A0A0E4BLN4</accession>
<evidence type="ECO:0000313" key="2">
    <source>
        <dbReference type="EMBL" id="BAR54632.1"/>
    </source>
</evidence>
<gene>
    <name evidence="2" type="ORF">NK6_1448</name>
</gene>
<name>A0A0E4BLN4_9BRAD</name>
<protein>
    <submittedName>
        <fullName evidence="2">Uncharacterized protein</fullName>
    </submittedName>
</protein>
<reference evidence="2 3" key="1">
    <citation type="submission" date="2014-11" db="EMBL/GenBank/DDBJ databases">
        <title>Symbiosis island explosion on the genome of extra-slow-growing strains of soybean bradyrhizobia with massive insertion sequences.</title>
        <authorList>
            <person name="Iida T."/>
            <person name="Minamisawa K."/>
        </authorList>
    </citation>
    <scope>NUCLEOTIDE SEQUENCE [LARGE SCALE GENOMIC DNA]</scope>
    <source>
        <strain evidence="2 3">NK6</strain>
    </source>
</reference>
<proteinExistence type="predicted"/>
<evidence type="ECO:0000256" key="1">
    <source>
        <dbReference type="SAM" id="MobiDB-lite"/>
    </source>
</evidence>
<dbReference type="AlphaFoldDB" id="A0A0E4BLN4"/>
<feature type="region of interest" description="Disordered" evidence="1">
    <location>
        <begin position="1"/>
        <end position="40"/>
    </location>
</feature>
<dbReference type="EMBL" id="AP014685">
    <property type="protein sequence ID" value="BAR54632.1"/>
    <property type="molecule type" value="Genomic_DNA"/>
</dbReference>
<organism evidence="2 3">
    <name type="scientific">Bradyrhizobium diazoefficiens</name>
    <dbReference type="NCBI Taxonomy" id="1355477"/>
    <lineage>
        <taxon>Bacteria</taxon>
        <taxon>Pseudomonadati</taxon>
        <taxon>Pseudomonadota</taxon>
        <taxon>Alphaproteobacteria</taxon>
        <taxon>Hyphomicrobiales</taxon>
        <taxon>Nitrobacteraceae</taxon>
        <taxon>Bradyrhizobium</taxon>
    </lineage>
</organism>
<evidence type="ECO:0000313" key="3">
    <source>
        <dbReference type="Proteomes" id="UP000063308"/>
    </source>
</evidence>